<dbReference type="InterPro" id="IPR050187">
    <property type="entry name" value="Lipid_Phosphate_FormReg"/>
</dbReference>
<keyword evidence="14" id="KW-1185">Reference proteome</keyword>
<evidence type="ECO:0000256" key="6">
    <source>
        <dbReference type="ARBA" id="ARBA00022777"/>
    </source>
</evidence>
<evidence type="ECO:0000256" key="8">
    <source>
        <dbReference type="ARBA" id="ARBA00022842"/>
    </source>
</evidence>
<organism evidence="13 14">
    <name type="scientific">Emticicia oligotrophica (strain DSM 17448 / CIP 109782 / MTCC 6937 / GPTSA100-15)</name>
    <dbReference type="NCBI Taxonomy" id="929562"/>
    <lineage>
        <taxon>Bacteria</taxon>
        <taxon>Pseudomonadati</taxon>
        <taxon>Bacteroidota</taxon>
        <taxon>Cytophagia</taxon>
        <taxon>Cytophagales</taxon>
        <taxon>Leadbetterellaceae</taxon>
        <taxon>Emticicia</taxon>
    </lineage>
</organism>
<dbReference type="InterPro" id="IPR017438">
    <property type="entry name" value="ATP-NAD_kinase_N"/>
</dbReference>
<gene>
    <name evidence="13" type="ordered locus">Emtol_3230</name>
</gene>
<dbReference type="InterPro" id="IPR045540">
    <property type="entry name" value="YegS/DAGK_C"/>
</dbReference>
<keyword evidence="9" id="KW-0443">Lipid metabolism</keyword>
<dbReference type="PANTHER" id="PTHR12358:SF106">
    <property type="entry name" value="LIPID KINASE YEGS"/>
    <property type="match status" value="1"/>
</dbReference>
<evidence type="ECO:0000256" key="11">
    <source>
        <dbReference type="ARBA" id="ARBA00023264"/>
    </source>
</evidence>
<keyword evidence="8" id="KW-0460">Magnesium</keyword>
<evidence type="ECO:0000256" key="7">
    <source>
        <dbReference type="ARBA" id="ARBA00022840"/>
    </source>
</evidence>
<dbReference type="Pfam" id="PF19279">
    <property type="entry name" value="YegS_C"/>
    <property type="match status" value="1"/>
</dbReference>
<keyword evidence="7" id="KW-0067">ATP-binding</keyword>
<keyword evidence="2" id="KW-0444">Lipid biosynthesis</keyword>
<dbReference type="NCBIfam" id="TIGR00147">
    <property type="entry name" value="YegS/Rv2252/BmrU family lipid kinase"/>
    <property type="match status" value="1"/>
</dbReference>
<dbReference type="Gene3D" id="3.40.50.10330">
    <property type="entry name" value="Probable inorganic polyphosphate/atp-NAD kinase, domain 1"/>
    <property type="match status" value="1"/>
</dbReference>
<keyword evidence="10" id="KW-0594">Phospholipid biosynthesis</keyword>
<dbReference type="Gene3D" id="2.60.200.40">
    <property type="match status" value="1"/>
</dbReference>
<evidence type="ECO:0000256" key="5">
    <source>
        <dbReference type="ARBA" id="ARBA00022741"/>
    </source>
</evidence>
<evidence type="ECO:0000259" key="12">
    <source>
        <dbReference type="PROSITE" id="PS50146"/>
    </source>
</evidence>
<dbReference type="SUPFAM" id="SSF111331">
    <property type="entry name" value="NAD kinase/diacylglycerol kinase-like"/>
    <property type="match status" value="1"/>
</dbReference>
<keyword evidence="4" id="KW-0479">Metal-binding</keyword>
<dbReference type="PROSITE" id="PS50146">
    <property type="entry name" value="DAGK"/>
    <property type="match status" value="1"/>
</dbReference>
<evidence type="ECO:0000256" key="10">
    <source>
        <dbReference type="ARBA" id="ARBA00023209"/>
    </source>
</evidence>
<protein>
    <recommendedName>
        <fullName evidence="12">DAGKc domain-containing protein</fullName>
    </recommendedName>
</protein>
<evidence type="ECO:0000313" key="13">
    <source>
        <dbReference type="EMBL" id="AFK04359.1"/>
    </source>
</evidence>
<sequence>MNKQAIWFIVNPISGGKNAHQTIVKLIDNQLDKKIYQPVVRYTEYAGHATKIAAEGVENGVEIIVAIGGDGTVNEVGKALIHTKTSLGIIPTGSGNGLARELGIPMKAADAIASLNTPITKIIDVCKVNDIPFFCTAGVGFDAHCAEVFSRKKGRGMLNYVKVGFNEFWKYKPLRCVFAAENYEVFSVTFGNASQFGNNAYITPTAKIDDGLIDCTIVHQPSAFQAMDLISKLFNGNILSSNLTENYQGTKFKLSCEDNFLIHYDGEPMRLSTNELTISILEKCLKVMI</sequence>
<evidence type="ECO:0000256" key="3">
    <source>
        <dbReference type="ARBA" id="ARBA00022679"/>
    </source>
</evidence>
<keyword evidence="11" id="KW-1208">Phospholipid metabolism</keyword>
<dbReference type="InterPro" id="IPR016064">
    <property type="entry name" value="NAD/diacylglycerol_kinase_sf"/>
</dbReference>
<keyword evidence="5" id="KW-0547">Nucleotide-binding</keyword>
<reference evidence="13 14" key="1">
    <citation type="submission" date="2011-07" db="EMBL/GenBank/DDBJ databases">
        <title>The complete genome of chromosome of Emticicia oligotrophica DSM 17448.</title>
        <authorList>
            <consortium name="US DOE Joint Genome Institute (JGI-PGF)"/>
            <person name="Lucas S."/>
            <person name="Han J."/>
            <person name="Lapidus A."/>
            <person name="Bruce D."/>
            <person name="Goodwin L."/>
            <person name="Pitluck S."/>
            <person name="Peters L."/>
            <person name="Kyrpides N."/>
            <person name="Mavromatis K."/>
            <person name="Ivanova N."/>
            <person name="Ovchinnikova G."/>
            <person name="Teshima H."/>
            <person name="Detter J.C."/>
            <person name="Tapia R."/>
            <person name="Han C."/>
            <person name="Land M."/>
            <person name="Hauser L."/>
            <person name="Markowitz V."/>
            <person name="Cheng J.-F."/>
            <person name="Hugenholtz P."/>
            <person name="Woyke T."/>
            <person name="Wu D."/>
            <person name="Tindall B."/>
            <person name="Pomrenke H."/>
            <person name="Brambilla E."/>
            <person name="Klenk H.-P."/>
            <person name="Eisen J.A."/>
        </authorList>
    </citation>
    <scope>NUCLEOTIDE SEQUENCE [LARGE SCALE GENOMIC DNA]</scope>
    <source>
        <strain evidence="13 14">DSM 17448</strain>
    </source>
</reference>
<dbReference type="PANTHER" id="PTHR12358">
    <property type="entry name" value="SPHINGOSINE KINASE"/>
    <property type="match status" value="1"/>
</dbReference>
<dbReference type="InterPro" id="IPR005218">
    <property type="entry name" value="Diacylglycerol/lipid_kinase"/>
</dbReference>
<proteinExistence type="predicted"/>
<keyword evidence="3" id="KW-0808">Transferase</keyword>
<comment type="cofactor">
    <cofactor evidence="1">
        <name>Mg(2+)</name>
        <dbReference type="ChEBI" id="CHEBI:18420"/>
    </cofactor>
</comment>
<evidence type="ECO:0000256" key="9">
    <source>
        <dbReference type="ARBA" id="ARBA00023098"/>
    </source>
</evidence>
<dbReference type="Proteomes" id="UP000002875">
    <property type="component" value="Chromosome"/>
</dbReference>
<keyword evidence="6" id="KW-0418">Kinase</keyword>
<dbReference type="SMART" id="SM00046">
    <property type="entry name" value="DAGKc"/>
    <property type="match status" value="1"/>
</dbReference>
<evidence type="ECO:0000256" key="2">
    <source>
        <dbReference type="ARBA" id="ARBA00022516"/>
    </source>
</evidence>
<dbReference type="EMBL" id="CP002961">
    <property type="protein sequence ID" value="AFK04359.1"/>
    <property type="molecule type" value="Genomic_DNA"/>
</dbReference>
<name>A0ABN4AQC6_EMTOG</name>
<feature type="domain" description="DAGKc" evidence="12">
    <location>
        <begin position="1"/>
        <end position="132"/>
    </location>
</feature>
<evidence type="ECO:0000256" key="4">
    <source>
        <dbReference type="ARBA" id="ARBA00022723"/>
    </source>
</evidence>
<accession>A0ABN4AQC6</accession>
<dbReference type="InterPro" id="IPR001206">
    <property type="entry name" value="Diacylglycerol_kinase_cat_dom"/>
</dbReference>
<dbReference type="RefSeq" id="WP_015030053.1">
    <property type="nucleotide sequence ID" value="NC_018748.1"/>
</dbReference>
<dbReference type="Pfam" id="PF00781">
    <property type="entry name" value="DAGK_cat"/>
    <property type="match status" value="1"/>
</dbReference>
<evidence type="ECO:0000256" key="1">
    <source>
        <dbReference type="ARBA" id="ARBA00001946"/>
    </source>
</evidence>
<evidence type="ECO:0000313" key="14">
    <source>
        <dbReference type="Proteomes" id="UP000002875"/>
    </source>
</evidence>